<feature type="region of interest" description="Disordered" evidence="1">
    <location>
        <begin position="1"/>
        <end position="27"/>
    </location>
</feature>
<evidence type="ECO:0008006" key="3">
    <source>
        <dbReference type="Google" id="ProtNLM"/>
    </source>
</evidence>
<dbReference type="AlphaFoldDB" id="A0A381TS31"/>
<evidence type="ECO:0000313" key="2">
    <source>
        <dbReference type="EMBL" id="SVA18855.1"/>
    </source>
</evidence>
<dbReference type="Gene3D" id="3.40.720.10">
    <property type="entry name" value="Alkaline Phosphatase, subunit A"/>
    <property type="match status" value="1"/>
</dbReference>
<feature type="compositionally biased region" description="Basic and acidic residues" evidence="1">
    <location>
        <begin position="17"/>
        <end position="26"/>
    </location>
</feature>
<organism evidence="2">
    <name type="scientific">marine metagenome</name>
    <dbReference type="NCBI Taxonomy" id="408172"/>
    <lineage>
        <taxon>unclassified sequences</taxon>
        <taxon>metagenomes</taxon>
        <taxon>ecological metagenomes</taxon>
    </lineage>
</organism>
<name>A0A381TS31_9ZZZZ</name>
<proteinExistence type="predicted"/>
<accession>A0A381TS31</accession>
<reference evidence="2" key="1">
    <citation type="submission" date="2018-05" db="EMBL/GenBank/DDBJ databases">
        <authorList>
            <person name="Lanie J.A."/>
            <person name="Ng W.-L."/>
            <person name="Kazmierczak K.M."/>
            <person name="Andrzejewski T.M."/>
            <person name="Davidsen T.M."/>
            <person name="Wayne K.J."/>
            <person name="Tettelin H."/>
            <person name="Glass J.I."/>
            <person name="Rusch D."/>
            <person name="Podicherti R."/>
            <person name="Tsui H.-C.T."/>
            <person name="Winkler M.E."/>
        </authorList>
    </citation>
    <scope>NUCLEOTIDE SEQUENCE</scope>
</reference>
<dbReference type="SUPFAM" id="SSF53649">
    <property type="entry name" value="Alkaline phosphatase-like"/>
    <property type="match status" value="1"/>
</dbReference>
<evidence type="ECO:0000256" key="1">
    <source>
        <dbReference type="SAM" id="MobiDB-lite"/>
    </source>
</evidence>
<protein>
    <recommendedName>
        <fullName evidence="3">Sulfatase N-terminal domain-containing protein</fullName>
    </recommendedName>
</protein>
<gene>
    <name evidence="2" type="ORF">METZ01_LOCUS71709</name>
</gene>
<dbReference type="EMBL" id="UINC01005069">
    <property type="protein sequence ID" value="SVA18855.1"/>
    <property type="molecule type" value="Genomic_DNA"/>
</dbReference>
<sequence length="173" mass="18765">MPEYAQEQGNTSARRINAREKARDRSSALQAAVAEGGVSEDIAERLARQLEAEGTVAKAYTHQELTLGEPVDSFAILFRNSHYPGRGHGALSRYGVETRYGEGELLYSANGTSHGTPYWYDRHVPVIFFGKGIDAGVSDAPAYTIDIAPTLAHLAGIATMPDDLDGRVIYPAR</sequence>
<dbReference type="InterPro" id="IPR017850">
    <property type="entry name" value="Alkaline_phosphatase_core_sf"/>
</dbReference>